<protein>
    <submittedName>
        <fullName evidence="1">Aspartate/glutamate racemase family protein</fullName>
    </submittedName>
</protein>
<name>A0A8J6MBK4_9FIRM</name>
<reference evidence="1" key="1">
    <citation type="submission" date="2020-08" db="EMBL/GenBank/DDBJ databases">
        <title>Genome public.</title>
        <authorList>
            <person name="Liu C."/>
            <person name="Sun Q."/>
        </authorList>
    </citation>
    <scope>NUCLEOTIDE SEQUENCE</scope>
    <source>
        <strain evidence="1">NSJ-52</strain>
    </source>
</reference>
<dbReference type="RefSeq" id="WP_186918262.1">
    <property type="nucleotide sequence ID" value="NZ_JACOPQ010000001.1"/>
</dbReference>
<dbReference type="Proteomes" id="UP000607645">
    <property type="component" value="Unassembled WGS sequence"/>
</dbReference>
<dbReference type="InterPro" id="IPR053714">
    <property type="entry name" value="Iso_Racemase_Enz_sf"/>
</dbReference>
<proteinExistence type="predicted"/>
<comment type="caution">
    <text evidence="1">The sequence shown here is derived from an EMBL/GenBank/DDBJ whole genome shotgun (WGS) entry which is preliminary data.</text>
</comment>
<dbReference type="PIRSF" id="PIRSF015736">
    <property type="entry name" value="MI"/>
    <property type="match status" value="1"/>
</dbReference>
<dbReference type="PANTHER" id="PTHR40267">
    <property type="entry name" value="BLR3294 PROTEIN"/>
    <property type="match status" value="1"/>
</dbReference>
<dbReference type="Pfam" id="PF17645">
    <property type="entry name" value="Amdase"/>
    <property type="match status" value="1"/>
</dbReference>
<sequence>MYYGWRAKIGLIIPVNGAAPEYEFHKYAPDGVATLTQRLLFEKVDRTGLEALGAQVEDAARLLAHAGPDLLMFGCTTGSLIKGAGYDAQLCGRMEAAAGGIPSLTTSTAVLQALKALKAKKVAVATPYSAAVDEAERKFLEDNGFEVLSIRGLGYTEPNCMPATTFNQMYRLSGEVMCPEADVLFVSCTGLGVADGIPMLERDFGVPVVTSNQASLWCALRALSIRDDVGLGELFRH</sequence>
<dbReference type="PANTHER" id="PTHR40267:SF1">
    <property type="entry name" value="BLR3294 PROTEIN"/>
    <property type="match status" value="1"/>
</dbReference>
<gene>
    <name evidence="1" type="ORF">H8S62_01550</name>
</gene>
<keyword evidence="2" id="KW-1185">Reference proteome</keyword>
<organism evidence="1 2">
    <name type="scientific">Lawsonibacter faecis</name>
    <dbReference type="NCBI Taxonomy" id="2763052"/>
    <lineage>
        <taxon>Bacteria</taxon>
        <taxon>Bacillati</taxon>
        <taxon>Bacillota</taxon>
        <taxon>Clostridia</taxon>
        <taxon>Eubacteriales</taxon>
        <taxon>Oscillospiraceae</taxon>
        <taxon>Lawsonibacter</taxon>
    </lineage>
</organism>
<dbReference type="Gene3D" id="3.40.50.12500">
    <property type="match status" value="1"/>
</dbReference>
<evidence type="ECO:0000313" key="2">
    <source>
        <dbReference type="Proteomes" id="UP000607645"/>
    </source>
</evidence>
<accession>A0A8J6MBK4</accession>
<dbReference type="AlphaFoldDB" id="A0A8J6MBK4"/>
<evidence type="ECO:0000313" key="1">
    <source>
        <dbReference type="EMBL" id="MBC5735695.1"/>
    </source>
</evidence>
<dbReference type="InterPro" id="IPR026286">
    <property type="entry name" value="MaiA/AMDase"/>
</dbReference>
<dbReference type="EMBL" id="JACOPQ010000001">
    <property type="protein sequence ID" value="MBC5735695.1"/>
    <property type="molecule type" value="Genomic_DNA"/>
</dbReference>